<name>A0A1Z4JLZ7_LEPBY</name>
<dbReference type="NCBIfam" id="TIGR04178">
    <property type="entry name" value="exo_archaeo"/>
    <property type="match status" value="1"/>
</dbReference>
<organism evidence="9 10">
    <name type="scientific">Leptolyngbya boryana NIES-2135</name>
    <dbReference type="NCBI Taxonomy" id="1973484"/>
    <lineage>
        <taxon>Bacteria</taxon>
        <taxon>Bacillati</taxon>
        <taxon>Cyanobacteriota</taxon>
        <taxon>Cyanophyceae</taxon>
        <taxon>Leptolyngbyales</taxon>
        <taxon>Leptolyngbyaceae</taxon>
        <taxon>Leptolyngbya group</taxon>
        <taxon>Leptolyngbya</taxon>
    </lineage>
</organism>
<sequence>MRREFSLFKSSLRSIHNWILLAGATFGLGVYFPTWLYGCATVVLSGMPHLILNVLLIGLAVQQLRRSRSPVLDIPPEDRWLGSSLILGALGIFYLYYPALTPQSLSCMIILIGGVLSYQGWQFLRKQWLAIALLIASLHPNLIRIARHLWHFAFSPEALSKWMAWGGGGLLKAIGQPVSVEEQYVVLPAGVVEVAQGCDGFEMAFVMLLTAIILGIAFRVRSRQMTALIVIGITLALVLNVCRIAVMVLAAVYWGKDAFEFWHGTVGGQIFSGILFTIYYYATQPLLNAQKSQSC</sequence>
<evidence type="ECO:0000256" key="8">
    <source>
        <dbReference type="SAM" id="Phobius"/>
    </source>
</evidence>
<feature type="transmembrane region" description="Helical" evidence="8">
    <location>
        <begin position="227"/>
        <end position="255"/>
    </location>
</feature>
<keyword evidence="2" id="KW-1003">Cell membrane</keyword>
<protein>
    <recommendedName>
        <fullName evidence="11">Eight transmembrane protein EpsH</fullName>
    </recommendedName>
</protein>
<proteinExistence type="predicted"/>
<evidence type="ECO:0000256" key="2">
    <source>
        <dbReference type="ARBA" id="ARBA00022475"/>
    </source>
</evidence>
<evidence type="ECO:0000313" key="9">
    <source>
        <dbReference type="EMBL" id="BAY57668.1"/>
    </source>
</evidence>
<keyword evidence="5" id="KW-0378">Hydrolase</keyword>
<evidence type="ECO:0000256" key="3">
    <source>
        <dbReference type="ARBA" id="ARBA00022670"/>
    </source>
</evidence>
<dbReference type="GO" id="GO:0006508">
    <property type="term" value="P:proteolysis"/>
    <property type="evidence" value="ECO:0007669"/>
    <property type="project" value="UniProtKB-KW"/>
</dbReference>
<feature type="transmembrane region" description="Helical" evidence="8">
    <location>
        <begin position="80"/>
        <end position="97"/>
    </location>
</feature>
<dbReference type="NCBIfam" id="NF033464">
    <property type="entry name" value="cyanoexo_CrtC"/>
    <property type="match status" value="1"/>
</dbReference>
<reference evidence="9 10" key="1">
    <citation type="submission" date="2017-06" db="EMBL/GenBank/DDBJ databases">
        <title>Genome sequencing of cyanobaciteial culture collection at National Institute for Environmental Studies (NIES).</title>
        <authorList>
            <person name="Hirose Y."/>
            <person name="Shimura Y."/>
            <person name="Fujisawa T."/>
            <person name="Nakamura Y."/>
            <person name="Kawachi M."/>
        </authorList>
    </citation>
    <scope>NUCLEOTIDE SEQUENCE [LARGE SCALE GENOMIC DNA]</scope>
    <source>
        <strain evidence="9 10">NIES-2135</strain>
    </source>
</reference>
<feature type="transmembrane region" description="Helical" evidence="8">
    <location>
        <begin position="261"/>
        <end position="282"/>
    </location>
</feature>
<dbReference type="Proteomes" id="UP000217895">
    <property type="component" value="Chromosome"/>
</dbReference>
<dbReference type="EMBL" id="AP018203">
    <property type="protein sequence ID" value="BAY57668.1"/>
    <property type="molecule type" value="Genomic_DNA"/>
</dbReference>
<evidence type="ECO:0000256" key="1">
    <source>
        <dbReference type="ARBA" id="ARBA00004651"/>
    </source>
</evidence>
<gene>
    <name evidence="9" type="ORF">NIES2135_45390</name>
</gene>
<dbReference type="InterPro" id="IPR026392">
    <property type="entry name" value="Exo/Archaeosortase_dom"/>
</dbReference>
<dbReference type="GO" id="GO:0005886">
    <property type="term" value="C:plasma membrane"/>
    <property type="evidence" value="ECO:0007669"/>
    <property type="project" value="UniProtKB-SubCell"/>
</dbReference>
<dbReference type="Pfam" id="PF09721">
    <property type="entry name" value="Exosortase_EpsH"/>
    <property type="match status" value="1"/>
</dbReference>
<evidence type="ECO:0000256" key="7">
    <source>
        <dbReference type="ARBA" id="ARBA00023136"/>
    </source>
</evidence>
<keyword evidence="10" id="KW-1185">Reference proteome</keyword>
<keyword evidence="4 8" id="KW-0812">Transmembrane</keyword>
<feature type="transmembrane region" description="Helical" evidence="8">
    <location>
        <begin position="103"/>
        <end position="121"/>
    </location>
</feature>
<keyword evidence="6 8" id="KW-1133">Transmembrane helix</keyword>
<evidence type="ECO:0008006" key="11">
    <source>
        <dbReference type="Google" id="ProtNLM"/>
    </source>
</evidence>
<feature type="transmembrane region" description="Helical" evidence="8">
    <location>
        <begin position="12"/>
        <end position="29"/>
    </location>
</feature>
<evidence type="ECO:0000256" key="4">
    <source>
        <dbReference type="ARBA" id="ARBA00022692"/>
    </source>
</evidence>
<comment type="subcellular location">
    <subcellularLocation>
        <location evidence="1">Cell membrane</location>
        <topology evidence="1">Multi-pass membrane protein</topology>
    </subcellularLocation>
</comment>
<evidence type="ECO:0000313" key="10">
    <source>
        <dbReference type="Proteomes" id="UP000217895"/>
    </source>
</evidence>
<dbReference type="GO" id="GO:0008233">
    <property type="term" value="F:peptidase activity"/>
    <property type="evidence" value="ECO:0007669"/>
    <property type="project" value="UniProtKB-KW"/>
</dbReference>
<accession>A0A1Z4JLZ7</accession>
<keyword evidence="7 8" id="KW-0472">Membrane</keyword>
<keyword evidence="3" id="KW-0645">Protease</keyword>
<feature type="transmembrane region" description="Helical" evidence="8">
    <location>
        <begin position="35"/>
        <end position="59"/>
    </location>
</feature>
<evidence type="ECO:0000256" key="5">
    <source>
        <dbReference type="ARBA" id="ARBA00022801"/>
    </source>
</evidence>
<feature type="transmembrane region" description="Helical" evidence="8">
    <location>
        <begin position="203"/>
        <end position="220"/>
    </location>
</feature>
<evidence type="ECO:0000256" key="6">
    <source>
        <dbReference type="ARBA" id="ARBA00022989"/>
    </source>
</evidence>
<dbReference type="AlphaFoldDB" id="A0A1Z4JLZ7"/>
<dbReference type="InterPro" id="IPR019127">
    <property type="entry name" value="Exosortase"/>
</dbReference>